<keyword evidence="3" id="KW-0133">Cell shape</keyword>
<keyword evidence="4" id="KW-0573">Peptidoglycan synthesis</keyword>
<dbReference type="PROSITE" id="PS52029">
    <property type="entry name" value="LD_TPASE"/>
    <property type="match status" value="1"/>
</dbReference>
<dbReference type="SUPFAM" id="SSF141523">
    <property type="entry name" value="L,D-transpeptidase catalytic domain-like"/>
    <property type="match status" value="1"/>
</dbReference>
<evidence type="ECO:0000256" key="2">
    <source>
        <dbReference type="ARBA" id="ARBA00022679"/>
    </source>
</evidence>
<dbReference type="GO" id="GO:0008360">
    <property type="term" value="P:regulation of cell shape"/>
    <property type="evidence" value="ECO:0007669"/>
    <property type="project" value="UniProtKB-KW"/>
</dbReference>
<keyword evidence="5" id="KW-0961">Cell wall biogenesis/degradation</keyword>
<dbReference type="UniPathway" id="UPA00219"/>
<dbReference type="GO" id="GO:0016740">
    <property type="term" value="F:transferase activity"/>
    <property type="evidence" value="ECO:0007669"/>
    <property type="project" value="UniProtKB-KW"/>
</dbReference>
<feature type="non-terminal residue" evidence="7">
    <location>
        <position position="198"/>
    </location>
</feature>
<feature type="non-terminal residue" evidence="7">
    <location>
        <position position="1"/>
    </location>
</feature>
<dbReference type="GO" id="GO:0071555">
    <property type="term" value="P:cell wall organization"/>
    <property type="evidence" value="ECO:0007669"/>
    <property type="project" value="UniProtKB-KW"/>
</dbReference>
<dbReference type="PANTHER" id="PTHR30582">
    <property type="entry name" value="L,D-TRANSPEPTIDASE"/>
    <property type="match status" value="1"/>
</dbReference>
<organism evidence="7">
    <name type="scientific">marine metagenome</name>
    <dbReference type="NCBI Taxonomy" id="408172"/>
    <lineage>
        <taxon>unclassified sequences</taxon>
        <taxon>metagenomes</taxon>
        <taxon>ecological metagenomes</taxon>
    </lineage>
</organism>
<dbReference type="AlphaFoldDB" id="A0A382YAU8"/>
<evidence type="ECO:0000256" key="1">
    <source>
        <dbReference type="ARBA" id="ARBA00004752"/>
    </source>
</evidence>
<reference evidence="7" key="1">
    <citation type="submission" date="2018-05" db="EMBL/GenBank/DDBJ databases">
        <authorList>
            <person name="Lanie J.A."/>
            <person name="Ng W.-L."/>
            <person name="Kazmierczak K.M."/>
            <person name="Andrzejewski T.M."/>
            <person name="Davidsen T.M."/>
            <person name="Wayne K.J."/>
            <person name="Tettelin H."/>
            <person name="Glass J.I."/>
            <person name="Rusch D."/>
            <person name="Podicherti R."/>
            <person name="Tsui H.-C.T."/>
            <person name="Winkler M.E."/>
        </authorList>
    </citation>
    <scope>NUCLEOTIDE SEQUENCE</scope>
</reference>
<evidence type="ECO:0000313" key="7">
    <source>
        <dbReference type="EMBL" id="SVD80446.1"/>
    </source>
</evidence>
<dbReference type="EMBL" id="UINC01174364">
    <property type="protein sequence ID" value="SVD80446.1"/>
    <property type="molecule type" value="Genomic_DNA"/>
</dbReference>
<dbReference type="CDD" id="cd16913">
    <property type="entry name" value="YkuD_like"/>
    <property type="match status" value="1"/>
</dbReference>
<dbReference type="GO" id="GO:0071972">
    <property type="term" value="F:peptidoglycan L,D-transpeptidase activity"/>
    <property type="evidence" value="ECO:0007669"/>
    <property type="project" value="TreeGrafter"/>
</dbReference>
<evidence type="ECO:0000256" key="4">
    <source>
        <dbReference type="ARBA" id="ARBA00022984"/>
    </source>
</evidence>
<feature type="domain" description="L,D-TPase catalytic" evidence="6">
    <location>
        <begin position="55"/>
        <end position="198"/>
    </location>
</feature>
<comment type="pathway">
    <text evidence="1">Cell wall biogenesis; peptidoglycan biosynthesis.</text>
</comment>
<evidence type="ECO:0000256" key="5">
    <source>
        <dbReference type="ARBA" id="ARBA00023316"/>
    </source>
</evidence>
<proteinExistence type="predicted"/>
<gene>
    <name evidence="7" type="ORF">METZ01_LOCUS433300</name>
</gene>
<evidence type="ECO:0000256" key="3">
    <source>
        <dbReference type="ARBA" id="ARBA00022960"/>
    </source>
</evidence>
<dbReference type="Pfam" id="PF03734">
    <property type="entry name" value="YkuD"/>
    <property type="match status" value="1"/>
</dbReference>
<dbReference type="InterPro" id="IPR038063">
    <property type="entry name" value="Transpep_catalytic_dom"/>
</dbReference>
<dbReference type="GO" id="GO:0018104">
    <property type="term" value="P:peptidoglycan-protein cross-linking"/>
    <property type="evidence" value="ECO:0007669"/>
    <property type="project" value="TreeGrafter"/>
</dbReference>
<protein>
    <recommendedName>
        <fullName evidence="6">L,D-TPase catalytic domain-containing protein</fullName>
    </recommendedName>
</protein>
<evidence type="ECO:0000259" key="6">
    <source>
        <dbReference type="PROSITE" id="PS52029"/>
    </source>
</evidence>
<dbReference type="InterPro" id="IPR005490">
    <property type="entry name" value="LD_TPept_cat_dom"/>
</dbReference>
<accession>A0A382YAU8</accession>
<dbReference type="GO" id="GO:0005576">
    <property type="term" value="C:extracellular region"/>
    <property type="evidence" value="ECO:0007669"/>
    <property type="project" value="TreeGrafter"/>
</dbReference>
<sequence length="198" mass="22550">VSPRVPDFKPLVAWVLVTSAGWGALPVEAATDMDTLRAEQRRLLYLLEANDPTTPYIVIDTRDNRLQLRAADGELLRDAVCATGAARKFEGPKPRDKWHFATPKGRFSVLRKTEDPLWIKPVWHFIEVGEEVPIFAEDRRRFQRGVLGEYALYFAKGYMIHGTLYEVNLGYSITHGCVRLGADDLGYLYGRMQRGWPV</sequence>
<name>A0A382YAU8_9ZZZZ</name>
<dbReference type="InterPro" id="IPR050979">
    <property type="entry name" value="LD-transpeptidase"/>
</dbReference>
<dbReference type="Gene3D" id="2.40.440.10">
    <property type="entry name" value="L,D-transpeptidase catalytic domain-like"/>
    <property type="match status" value="1"/>
</dbReference>
<keyword evidence="2" id="KW-0808">Transferase</keyword>
<dbReference type="PANTHER" id="PTHR30582:SF2">
    <property type="entry name" value="L,D-TRANSPEPTIDASE YCIB-RELATED"/>
    <property type="match status" value="1"/>
</dbReference>